<evidence type="ECO:0000313" key="2">
    <source>
        <dbReference type="Proteomes" id="UP001281761"/>
    </source>
</evidence>
<dbReference type="EMBL" id="JARBJD010000226">
    <property type="protein sequence ID" value="KAK2946530.1"/>
    <property type="molecule type" value="Genomic_DNA"/>
</dbReference>
<sequence>MESIMVLISSPSQAIAAAAMELLKHLILRCSAEARLALVKADLIPQLVLSLNPLSLSFTEGVDIHTNLMKTIAESLWLSTPYCLRKLGIDDNDEQQAGHEMVFQQVLVPSEKYISHLCVNRISIIDGEQSVRFLTLLAQILRISPYHQATMEIVLNMPVVLTIPSCLSFFDFDRSIWSFLVFMIIAQREWNKKGGEVREMGKKVYRMLRMEGIEDVIEGKLQTDKNSWYRGLTVDESIDLNNLQGMNLS</sequence>
<accession>A0ABQ9X4B3</accession>
<dbReference type="Proteomes" id="UP001281761">
    <property type="component" value="Unassembled WGS sequence"/>
</dbReference>
<organism evidence="1 2">
    <name type="scientific">Blattamonas nauphoetae</name>
    <dbReference type="NCBI Taxonomy" id="2049346"/>
    <lineage>
        <taxon>Eukaryota</taxon>
        <taxon>Metamonada</taxon>
        <taxon>Preaxostyla</taxon>
        <taxon>Oxymonadida</taxon>
        <taxon>Blattamonas</taxon>
    </lineage>
</organism>
<evidence type="ECO:0000313" key="1">
    <source>
        <dbReference type="EMBL" id="KAK2946530.1"/>
    </source>
</evidence>
<gene>
    <name evidence="1" type="ORF">BLNAU_18572</name>
</gene>
<name>A0ABQ9X4B3_9EUKA</name>
<reference evidence="1 2" key="1">
    <citation type="journal article" date="2022" name="bioRxiv">
        <title>Genomics of Preaxostyla Flagellates Illuminates Evolutionary Transitions and the Path Towards Mitochondrial Loss.</title>
        <authorList>
            <person name="Novak L.V.F."/>
            <person name="Treitli S.C."/>
            <person name="Pyrih J."/>
            <person name="Halakuc P."/>
            <person name="Pipaliya S.V."/>
            <person name="Vacek V."/>
            <person name="Brzon O."/>
            <person name="Soukal P."/>
            <person name="Eme L."/>
            <person name="Dacks J.B."/>
            <person name="Karnkowska A."/>
            <person name="Elias M."/>
            <person name="Hampl V."/>
        </authorList>
    </citation>
    <scope>NUCLEOTIDE SEQUENCE [LARGE SCALE GENOMIC DNA]</scope>
    <source>
        <strain evidence="1">NAU3</strain>
        <tissue evidence="1">Gut</tissue>
    </source>
</reference>
<protein>
    <submittedName>
        <fullName evidence="1">Uncharacterized protein</fullName>
    </submittedName>
</protein>
<proteinExistence type="predicted"/>
<comment type="caution">
    <text evidence="1">The sequence shown here is derived from an EMBL/GenBank/DDBJ whole genome shotgun (WGS) entry which is preliminary data.</text>
</comment>
<keyword evidence="2" id="KW-1185">Reference proteome</keyword>